<evidence type="ECO:0000256" key="5">
    <source>
        <dbReference type="ARBA" id="ARBA00023136"/>
    </source>
</evidence>
<protein>
    <submittedName>
        <fullName evidence="8">Uncharacterized protein</fullName>
    </submittedName>
</protein>
<gene>
    <name evidence="8" type="ORF">GDO81_022373</name>
</gene>
<comment type="subcellular location">
    <subcellularLocation>
        <location evidence="1">Membrane</location>
        <topology evidence="1">Multi-pass membrane protein</topology>
    </subcellularLocation>
</comment>
<dbReference type="GO" id="GO:0046872">
    <property type="term" value="F:metal ion binding"/>
    <property type="evidence" value="ECO:0007669"/>
    <property type="project" value="UniProtKB-KW"/>
</dbReference>
<keyword evidence="4 7" id="KW-1133">Transmembrane helix</keyword>
<dbReference type="SUPFAM" id="SSF161070">
    <property type="entry name" value="SNF-like"/>
    <property type="match status" value="1"/>
</dbReference>
<keyword evidence="2" id="KW-0813">Transport</keyword>
<organism evidence="8 9">
    <name type="scientific">Engystomops pustulosus</name>
    <name type="common">Tungara frog</name>
    <name type="synonym">Physalaemus pustulosus</name>
    <dbReference type="NCBI Taxonomy" id="76066"/>
    <lineage>
        <taxon>Eukaryota</taxon>
        <taxon>Metazoa</taxon>
        <taxon>Chordata</taxon>
        <taxon>Craniata</taxon>
        <taxon>Vertebrata</taxon>
        <taxon>Euteleostomi</taxon>
        <taxon>Amphibia</taxon>
        <taxon>Batrachia</taxon>
        <taxon>Anura</taxon>
        <taxon>Neobatrachia</taxon>
        <taxon>Hyloidea</taxon>
        <taxon>Leptodactylidae</taxon>
        <taxon>Leiuperinae</taxon>
        <taxon>Engystomops</taxon>
    </lineage>
</organism>
<feature type="transmembrane region" description="Helical" evidence="7">
    <location>
        <begin position="36"/>
        <end position="68"/>
    </location>
</feature>
<feature type="binding site" evidence="6">
    <location>
        <position position="48"/>
    </location>
    <ligand>
        <name>Na(+)</name>
        <dbReference type="ChEBI" id="CHEBI:29101"/>
        <label>1</label>
    </ligand>
</feature>
<comment type="caution">
    <text evidence="8">The sequence shown here is derived from an EMBL/GenBank/DDBJ whole genome shotgun (WGS) entry which is preliminary data.</text>
</comment>
<reference evidence="8" key="1">
    <citation type="thesis" date="2020" institute="ProQuest LLC" country="789 East Eisenhower Parkway, Ann Arbor, MI, USA">
        <title>Comparative Genomics and Chromosome Evolution.</title>
        <authorList>
            <person name="Mudd A.B."/>
        </authorList>
    </citation>
    <scope>NUCLEOTIDE SEQUENCE</scope>
    <source>
        <strain evidence="8">237g6f4</strain>
        <tissue evidence="8">Blood</tissue>
    </source>
</reference>
<dbReference type="PANTHER" id="PTHR11616:SF126">
    <property type="entry name" value="TRANSPORTER"/>
    <property type="match status" value="1"/>
</dbReference>
<evidence type="ECO:0000313" key="8">
    <source>
        <dbReference type="EMBL" id="KAG8538600.1"/>
    </source>
</evidence>
<sequence length="146" mass="16112">MASEQGVDISKVAESGPGLAFIAYPKAVTLMPFAPIWAALFFFMLLVLGLDSQFVGVEGFITGILDLFPQPMTGFVRREVTAALCCLLCFIIDLSMVTEGGMYVFQLFDYYSASGITLLWQAFWECVVIAWVYGQQLLLIDSSYAC</sequence>
<evidence type="ECO:0000256" key="3">
    <source>
        <dbReference type="ARBA" id="ARBA00022692"/>
    </source>
</evidence>
<dbReference type="PROSITE" id="PS50267">
    <property type="entry name" value="NA_NEUROTRAN_SYMP_3"/>
    <property type="match status" value="1"/>
</dbReference>
<evidence type="ECO:0000256" key="1">
    <source>
        <dbReference type="ARBA" id="ARBA00004141"/>
    </source>
</evidence>
<dbReference type="GO" id="GO:0005332">
    <property type="term" value="F:gamma-aminobutyric acid:sodium:chloride symporter activity"/>
    <property type="evidence" value="ECO:0007669"/>
    <property type="project" value="TreeGrafter"/>
</dbReference>
<dbReference type="AlphaFoldDB" id="A0AAV6YS50"/>
<evidence type="ECO:0000256" key="7">
    <source>
        <dbReference type="SAM" id="Phobius"/>
    </source>
</evidence>
<dbReference type="GO" id="GO:0005886">
    <property type="term" value="C:plasma membrane"/>
    <property type="evidence" value="ECO:0007669"/>
    <property type="project" value="TreeGrafter"/>
</dbReference>
<keyword evidence="3 7" id="KW-0812">Transmembrane</keyword>
<keyword evidence="6" id="KW-0915">Sodium</keyword>
<accession>A0AAV6YS50</accession>
<keyword evidence="9" id="KW-1185">Reference proteome</keyword>
<proteinExistence type="predicted"/>
<evidence type="ECO:0000313" key="9">
    <source>
        <dbReference type="Proteomes" id="UP000824782"/>
    </source>
</evidence>
<dbReference type="InterPro" id="IPR000175">
    <property type="entry name" value="Na/ntran_symport"/>
</dbReference>
<evidence type="ECO:0000256" key="2">
    <source>
        <dbReference type="ARBA" id="ARBA00022448"/>
    </source>
</evidence>
<name>A0AAV6YS50_ENGPU</name>
<evidence type="ECO:0000256" key="4">
    <source>
        <dbReference type="ARBA" id="ARBA00022989"/>
    </source>
</evidence>
<dbReference type="InterPro" id="IPR037272">
    <property type="entry name" value="SNS_sf"/>
</dbReference>
<dbReference type="Pfam" id="PF00209">
    <property type="entry name" value="SNF"/>
    <property type="match status" value="1"/>
</dbReference>
<feature type="transmembrane region" description="Helical" evidence="7">
    <location>
        <begin position="80"/>
        <end position="98"/>
    </location>
</feature>
<feature type="binding site" evidence="6">
    <location>
        <position position="51"/>
    </location>
    <ligand>
        <name>Na(+)</name>
        <dbReference type="ChEBI" id="CHEBI:29101"/>
        <label>1</label>
    </ligand>
</feature>
<dbReference type="PANTHER" id="PTHR11616">
    <property type="entry name" value="SODIUM/CHLORIDE DEPENDENT TRANSPORTER"/>
    <property type="match status" value="1"/>
</dbReference>
<dbReference type="EMBL" id="WNYA01019912">
    <property type="protein sequence ID" value="KAG8538600.1"/>
    <property type="molecule type" value="Genomic_DNA"/>
</dbReference>
<keyword evidence="6" id="KW-0479">Metal-binding</keyword>
<dbReference type="PRINTS" id="PR00176">
    <property type="entry name" value="NANEUSMPORT"/>
</dbReference>
<feature type="binding site" evidence="6">
    <location>
        <position position="52"/>
    </location>
    <ligand>
        <name>Na(+)</name>
        <dbReference type="ChEBI" id="CHEBI:29101"/>
        <label>1</label>
    </ligand>
</feature>
<evidence type="ECO:0000256" key="6">
    <source>
        <dbReference type="PIRSR" id="PIRSR600175-1"/>
    </source>
</evidence>
<dbReference type="Proteomes" id="UP000824782">
    <property type="component" value="Unassembled WGS sequence"/>
</dbReference>
<feature type="transmembrane region" description="Helical" evidence="7">
    <location>
        <begin position="110"/>
        <end position="133"/>
    </location>
</feature>
<keyword evidence="5 7" id="KW-0472">Membrane</keyword>